<dbReference type="PANTHER" id="PTHR34883:SF15">
    <property type="entry name" value="EXTRACELLULAR SERINE-RICH PROTEIN"/>
    <property type="match status" value="1"/>
</dbReference>
<sequence length="97" mass="10074">AVAGDILEFHFLSQNHSVVRGDPSTPCHPVASGGFFSGFLPTTLGENGDVFHVIINDTAPLFFYCAQTTPSNACAAGMVGAINAPADALEKYKCDAA</sequence>
<evidence type="ECO:0000313" key="2">
    <source>
        <dbReference type="Proteomes" id="UP001172155"/>
    </source>
</evidence>
<proteinExistence type="predicted"/>
<evidence type="ECO:0000313" key="1">
    <source>
        <dbReference type="EMBL" id="KAK0744227.1"/>
    </source>
</evidence>
<keyword evidence="2" id="KW-1185">Reference proteome</keyword>
<dbReference type="SUPFAM" id="SSF49503">
    <property type="entry name" value="Cupredoxins"/>
    <property type="match status" value="1"/>
</dbReference>
<dbReference type="InterPro" id="IPR052953">
    <property type="entry name" value="Ser-rich/MCO-related"/>
</dbReference>
<feature type="non-terminal residue" evidence="1">
    <location>
        <position position="97"/>
    </location>
</feature>
<reference evidence="1" key="1">
    <citation type="submission" date="2023-06" db="EMBL/GenBank/DDBJ databases">
        <title>Genome-scale phylogeny and comparative genomics of the fungal order Sordariales.</title>
        <authorList>
            <consortium name="Lawrence Berkeley National Laboratory"/>
            <person name="Hensen N."/>
            <person name="Bonometti L."/>
            <person name="Westerberg I."/>
            <person name="Brannstrom I.O."/>
            <person name="Guillou S."/>
            <person name="Cros-Aarteil S."/>
            <person name="Calhoun S."/>
            <person name="Haridas S."/>
            <person name="Kuo A."/>
            <person name="Mondo S."/>
            <person name="Pangilinan J."/>
            <person name="Riley R."/>
            <person name="LaButti K."/>
            <person name="Andreopoulos B."/>
            <person name="Lipzen A."/>
            <person name="Chen C."/>
            <person name="Yanf M."/>
            <person name="Daum C."/>
            <person name="Ng V."/>
            <person name="Clum A."/>
            <person name="Steindorff A."/>
            <person name="Ohm R."/>
            <person name="Martin F."/>
            <person name="Silar P."/>
            <person name="Natvig D."/>
            <person name="Lalanne C."/>
            <person name="Gautier V."/>
            <person name="Ament-velasquez S.L."/>
            <person name="Kruys A."/>
            <person name="Hutchinson M.I."/>
            <person name="Powell A.J."/>
            <person name="Barry K."/>
            <person name="Miller A.N."/>
            <person name="Grigoriev I.V."/>
            <person name="Debuchy R."/>
            <person name="Gladieux P."/>
            <person name="Thoren M.H."/>
            <person name="Johannesson H."/>
        </authorList>
    </citation>
    <scope>NUCLEOTIDE SEQUENCE</scope>
    <source>
        <strain evidence="1">SMH3187-1</strain>
    </source>
</reference>
<dbReference type="InterPro" id="IPR008972">
    <property type="entry name" value="Cupredoxin"/>
</dbReference>
<protein>
    <recommendedName>
        <fullName evidence="3">Extracellular serine-rich protein</fullName>
    </recommendedName>
</protein>
<dbReference type="PANTHER" id="PTHR34883">
    <property type="entry name" value="SERINE-RICH PROTEIN, PUTATIVE-RELATED-RELATED"/>
    <property type="match status" value="1"/>
</dbReference>
<feature type="non-terminal residue" evidence="1">
    <location>
        <position position="1"/>
    </location>
</feature>
<dbReference type="Proteomes" id="UP001172155">
    <property type="component" value="Unassembled WGS sequence"/>
</dbReference>
<gene>
    <name evidence="1" type="ORF">B0T18DRAFT_306678</name>
</gene>
<dbReference type="Gene3D" id="2.60.40.420">
    <property type="entry name" value="Cupredoxins - blue copper proteins"/>
    <property type="match status" value="1"/>
</dbReference>
<dbReference type="EMBL" id="JAUKUD010000005">
    <property type="protein sequence ID" value="KAK0744227.1"/>
    <property type="molecule type" value="Genomic_DNA"/>
</dbReference>
<organism evidence="1 2">
    <name type="scientific">Schizothecium vesticola</name>
    <dbReference type="NCBI Taxonomy" id="314040"/>
    <lineage>
        <taxon>Eukaryota</taxon>
        <taxon>Fungi</taxon>
        <taxon>Dikarya</taxon>
        <taxon>Ascomycota</taxon>
        <taxon>Pezizomycotina</taxon>
        <taxon>Sordariomycetes</taxon>
        <taxon>Sordariomycetidae</taxon>
        <taxon>Sordariales</taxon>
        <taxon>Schizotheciaceae</taxon>
        <taxon>Schizothecium</taxon>
    </lineage>
</organism>
<evidence type="ECO:0008006" key="3">
    <source>
        <dbReference type="Google" id="ProtNLM"/>
    </source>
</evidence>
<comment type="caution">
    <text evidence="1">The sequence shown here is derived from an EMBL/GenBank/DDBJ whole genome shotgun (WGS) entry which is preliminary data.</text>
</comment>
<accession>A0AA40K3E9</accession>
<dbReference type="AlphaFoldDB" id="A0AA40K3E9"/>
<name>A0AA40K3E9_9PEZI</name>